<protein>
    <submittedName>
        <fullName evidence="2">TF211 protein</fullName>
    </submittedName>
</protein>
<evidence type="ECO:0000313" key="3">
    <source>
        <dbReference type="Proteomes" id="UP000550059"/>
    </source>
</evidence>
<dbReference type="EMBL" id="VXAS01018686">
    <property type="protein sequence ID" value="NXL23631.1"/>
    <property type="molecule type" value="Genomic_DNA"/>
</dbReference>
<sequence>KKLYPTIQRLCDHFIRNNLCRGVYGLAKAIIKECLICQKVNQKVIRKVAPGERELALRPFQGIQIGFTEMLSVQGYKHLLVIVDHLTHWVEAFPTKRETAQLVARVILENIIPRYGMVNTIDSDQDPYFMAQTLQNIIEVLGMKWRLHTLWHPQSSGRVEWMNKNVLPKLIKETKMNWLKCLPLVLLHIRTRPWSDTGISPHEIMFGLPFLLTPYSTGDYLEGEEATRKHLEVIGKTLEGLRKRGYLPQTSPVDTKVHNINPGDWALIKSWNS</sequence>
<dbReference type="InterPro" id="IPR050951">
    <property type="entry name" value="Retrovirus_Pol_polyprotein"/>
</dbReference>
<keyword evidence="3" id="KW-1185">Reference proteome</keyword>
<dbReference type="GO" id="GO:0015074">
    <property type="term" value="P:DNA integration"/>
    <property type="evidence" value="ECO:0007669"/>
    <property type="project" value="InterPro"/>
</dbReference>
<proteinExistence type="predicted"/>
<dbReference type="Pfam" id="PF00665">
    <property type="entry name" value="rve"/>
    <property type="match status" value="1"/>
</dbReference>
<organism evidence="2 3">
    <name type="scientific">Setophaga kirtlandii</name>
    <name type="common">Kirtland's warbler</name>
    <name type="synonym">Dendroica kirtlandii</name>
    <dbReference type="NCBI Taxonomy" id="298831"/>
    <lineage>
        <taxon>Eukaryota</taxon>
        <taxon>Metazoa</taxon>
        <taxon>Chordata</taxon>
        <taxon>Craniata</taxon>
        <taxon>Vertebrata</taxon>
        <taxon>Euteleostomi</taxon>
        <taxon>Archelosauria</taxon>
        <taxon>Archosauria</taxon>
        <taxon>Dinosauria</taxon>
        <taxon>Saurischia</taxon>
        <taxon>Theropoda</taxon>
        <taxon>Coelurosauria</taxon>
        <taxon>Aves</taxon>
        <taxon>Neognathae</taxon>
        <taxon>Neoaves</taxon>
        <taxon>Telluraves</taxon>
        <taxon>Australaves</taxon>
        <taxon>Passeriformes</taxon>
        <taxon>Passeroidea</taxon>
        <taxon>Parulidae</taxon>
        <taxon>Setophaga</taxon>
    </lineage>
</organism>
<feature type="non-terminal residue" evidence="2">
    <location>
        <position position="1"/>
    </location>
</feature>
<dbReference type="GO" id="GO:0003676">
    <property type="term" value="F:nucleic acid binding"/>
    <property type="evidence" value="ECO:0007669"/>
    <property type="project" value="InterPro"/>
</dbReference>
<dbReference type="AlphaFoldDB" id="A0A7L0R0U5"/>
<comment type="caution">
    <text evidence="2">The sequence shown here is derived from an EMBL/GenBank/DDBJ whole genome shotgun (WGS) entry which is preliminary data.</text>
</comment>
<reference evidence="2 3" key="1">
    <citation type="submission" date="2019-09" db="EMBL/GenBank/DDBJ databases">
        <title>Bird 10,000 Genomes (B10K) Project - Family phase.</title>
        <authorList>
            <person name="Zhang G."/>
        </authorList>
    </citation>
    <scope>NUCLEOTIDE SEQUENCE [LARGE SCALE GENOMIC DNA]</scope>
    <source>
        <strain evidence="2">B10K-DU-001-45</strain>
        <tissue evidence="2">Muscle</tissue>
    </source>
</reference>
<gene>
    <name evidence="2" type="primary">Tf211_1</name>
    <name evidence="2" type="ORF">SETKIR_R15011</name>
</gene>
<accession>A0A7L0R0U5</accession>
<feature type="non-terminal residue" evidence="2">
    <location>
        <position position="273"/>
    </location>
</feature>
<name>A0A7L0R0U5_SETKR</name>
<dbReference type="InterPro" id="IPR012337">
    <property type="entry name" value="RNaseH-like_sf"/>
</dbReference>
<feature type="domain" description="Integrase catalytic" evidence="1">
    <location>
        <begin position="55"/>
        <end position="217"/>
    </location>
</feature>
<dbReference type="PROSITE" id="PS50994">
    <property type="entry name" value="INTEGRASE"/>
    <property type="match status" value="1"/>
</dbReference>
<dbReference type="InterPro" id="IPR001584">
    <property type="entry name" value="Integrase_cat-core"/>
</dbReference>
<dbReference type="InterPro" id="IPR036397">
    <property type="entry name" value="RNaseH_sf"/>
</dbReference>
<dbReference type="PANTHER" id="PTHR37984:SF12">
    <property type="entry name" value="RIBONUCLEASE H"/>
    <property type="match status" value="1"/>
</dbReference>
<evidence type="ECO:0000259" key="1">
    <source>
        <dbReference type="PROSITE" id="PS50994"/>
    </source>
</evidence>
<dbReference type="SUPFAM" id="SSF53098">
    <property type="entry name" value="Ribonuclease H-like"/>
    <property type="match status" value="1"/>
</dbReference>
<dbReference type="PANTHER" id="PTHR37984">
    <property type="entry name" value="PROTEIN CBG26694"/>
    <property type="match status" value="1"/>
</dbReference>
<dbReference type="Gene3D" id="3.30.420.10">
    <property type="entry name" value="Ribonuclease H-like superfamily/Ribonuclease H"/>
    <property type="match status" value="1"/>
</dbReference>
<dbReference type="Proteomes" id="UP000550059">
    <property type="component" value="Unassembled WGS sequence"/>
</dbReference>
<evidence type="ECO:0000313" key="2">
    <source>
        <dbReference type="EMBL" id="NXL23631.1"/>
    </source>
</evidence>